<feature type="region of interest" description="Disordered" evidence="1">
    <location>
        <begin position="61"/>
        <end position="87"/>
    </location>
</feature>
<proteinExistence type="predicted"/>
<evidence type="ECO:0000313" key="3">
    <source>
        <dbReference type="Proteomes" id="UP001153954"/>
    </source>
</evidence>
<gene>
    <name evidence="2" type="ORF">EEDITHA_LOCUS10879</name>
</gene>
<feature type="compositionally biased region" description="Basic and acidic residues" evidence="1">
    <location>
        <begin position="69"/>
        <end position="78"/>
    </location>
</feature>
<dbReference type="EMBL" id="CAKOGL010000015">
    <property type="protein sequence ID" value="CAH2095426.1"/>
    <property type="molecule type" value="Genomic_DNA"/>
</dbReference>
<evidence type="ECO:0000256" key="1">
    <source>
        <dbReference type="SAM" id="MobiDB-lite"/>
    </source>
</evidence>
<dbReference type="AlphaFoldDB" id="A0AAU9U8P7"/>
<keyword evidence="3" id="KW-1185">Reference proteome</keyword>
<name>A0AAU9U8P7_EUPED</name>
<organism evidence="2 3">
    <name type="scientific">Euphydryas editha</name>
    <name type="common">Edith's checkerspot</name>
    <dbReference type="NCBI Taxonomy" id="104508"/>
    <lineage>
        <taxon>Eukaryota</taxon>
        <taxon>Metazoa</taxon>
        <taxon>Ecdysozoa</taxon>
        <taxon>Arthropoda</taxon>
        <taxon>Hexapoda</taxon>
        <taxon>Insecta</taxon>
        <taxon>Pterygota</taxon>
        <taxon>Neoptera</taxon>
        <taxon>Endopterygota</taxon>
        <taxon>Lepidoptera</taxon>
        <taxon>Glossata</taxon>
        <taxon>Ditrysia</taxon>
        <taxon>Papilionoidea</taxon>
        <taxon>Nymphalidae</taxon>
        <taxon>Nymphalinae</taxon>
        <taxon>Euphydryas</taxon>
    </lineage>
</organism>
<sequence length="87" mass="9962">MKPFTKNSDLAPEEDTLEESILYQFAHSCKVYSSKLASEPVLAFKWDHLWEMGVRDEKSEAVNSNKSIMSKDDIHDIQRTSNAKQSV</sequence>
<protein>
    <submittedName>
        <fullName evidence="2">Uncharacterized protein</fullName>
    </submittedName>
</protein>
<comment type="caution">
    <text evidence="2">The sequence shown here is derived from an EMBL/GenBank/DDBJ whole genome shotgun (WGS) entry which is preliminary data.</text>
</comment>
<accession>A0AAU9U8P7</accession>
<reference evidence="2" key="1">
    <citation type="submission" date="2022-03" db="EMBL/GenBank/DDBJ databases">
        <authorList>
            <person name="Tunstrom K."/>
        </authorList>
    </citation>
    <scope>NUCLEOTIDE SEQUENCE</scope>
</reference>
<evidence type="ECO:0000313" key="2">
    <source>
        <dbReference type="EMBL" id="CAH2095426.1"/>
    </source>
</evidence>
<dbReference type="Proteomes" id="UP001153954">
    <property type="component" value="Unassembled WGS sequence"/>
</dbReference>